<gene>
    <name evidence="2" type="ORF">NDES1114_LOCUS17608</name>
</gene>
<evidence type="ECO:0000256" key="1">
    <source>
        <dbReference type="SAM" id="MobiDB-lite"/>
    </source>
</evidence>
<organism evidence="2">
    <name type="scientific">Neobodo designis</name>
    <name type="common">Flagellated protozoan</name>
    <name type="synonym">Bodo designis</name>
    <dbReference type="NCBI Taxonomy" id="312471"/>
    <lineage>
        <taxon>Eukaryota</taxon>
        <taxon>Discoba</taxon>
        <taxon>Euglenozoa</taxon>
        <taxon>Kinetoplastea</taxon>
        <taxon>Metakinetoplastina</taxon>
        <taxon>Neobodonida</taxon>
        <taxon>Neobodo</taxon>
    </lineage>
</organism>
<dbReference type="EMBL" id="HBGF01026614">
    <property type="protein sequence ID" value="CAD9121499.1"/>
    <property type="molecule type" value="Transcribed_RNA"/>
</dbReference>
<reference evidence="2" key="1">
    <citation type="submission" date="2021-01" db="EMBL/GenBank/DDBJ databases">
        <authorList>
            <person name="Corre E."/>
            <person name="Pelletier E."/>
            <person name="Niang G."/>
            <person name="Scheremetjew M."/>
            <person name="Finn R."/>
            <person name="Kale V."/>
            <person name="Holt S."/>
            <person name="Cochrane G."/>
            <person name="Meng A."/>
            <person name="Brown T."/>
            <person name="Cohen L."/>
        </authorList>
    </citation>
    <scope>NUCLEOTIDE SEQUENCE</scope>
    <source>
        <strain evidence="2">CCAP 1951/1</strain>
    </source>
</reference>
<dbReference type="AlphaFoldDB" id="A0A7S1M4S6"/>
<accession>A0A7S1M4S6</accession>
<sequence length="313" mass="34265">MLKSIRCMQRFVRRFLAGRVTSELRMLRAWAEAERAFKRRLEAHVSLPGDQVDRIVNKMLLKNCMTTEQWKRDVIRGMWEDRKSRYRRERQLAGVGDAALEAIQGKFSWMIPIDELVAVNQARLVDMLSTTEKGVFSHPNVQALFIDSVGEAEILKQAVAEARDMQLRKLNGRRVAAFGSSVERFTGRPEHSLDINVPLAGPLIPSWDPRNYTDRPGDLEDSPEASEAATSDVVSGGPTPEARIGRGGAMGASAEHLPAFSPATTPRAGALPAVKGATASSPKRTAKPPAASPRGGDSAAVKLPPISPRKRAK</sequence>
<protein>
    <submittedName>
        <fullName evidence="2">Uncharacterized protein</fullName>
    </submittedName>
</protein>
<name>A0A7S1M4S6_NEODS</name>
<evidence type="ECO:0000313" key="2">
    <source>
        <dbReference type="EMBL" id="CAD9121499.1"/>
    </source>
</evidence>
<feature type="region of interest" description="Disordered" evidence="1">
    <location>
        <begin position="196"/>
        <end position="313"/>
    </location>
</feature>
<proteinExistence type="predicted"/>